<protein>
    <submittedName>
        <fullName evidence="1">Uncharacterized protein</fullName>
    </submittedName>
</protein>
<evidence type="ECO:0000313" key="1">
    <source>
        <dbReference type="EMBL" id="GFH10775.1"/>
    </source>
</evidence>
<keyword evidence="2" id="KW-1185">Reference proteome</keyword>
<comment type="caution">
    <text evidence="1">The sequence shown here is derived from an EMBL/GenBank/DDBJ whole genome shotgun (WGS) entry which is preliminary data.</text>
</comment>
<gene>
    <name evidence="1" type="ORF">HaLaN_06151</name>
</gene>
<dbReference type="EMBL" id="BLLF01000346">
    <property type="protein sequence ID" value="GFH10775.1"/>
    <property type="molecule type" value="Genomic_DNA"/>
</dbReference>
<dbReference type="Proteomes" id="UP000485058">
    <property type="component" value="Unassembled WGS sequence"/>
</dbReference>
<dbReference type="AlphaFoldDB" id="A0A699YN86"/>
<organism evidence="1 2">
    <name type="scientific">Haematococcus lacustris</name>
    <name type="common">Green alga</name>
    <name type="synonym">Haematococcus pluvialis</name>
    <dbReference type="NCBI Taxonomy" id="44745"/>
    <lineage>
        <taxon>Eukaryota</taxon>
        <taxon>Viridiplantae</taxon>
        <taxon>Chlorophyta</taxon>
        <taxon>core chlorophytes</taxon>
        <taxon>Chlorophyceae</taxon>
        <taxon>CS clade</taxon>
        <taxon>Chlamydomonadales</taxon>
        <taxon>Haematococcaceae</taxon>
        <taxon>Haematococcus</taxon>
    </lineage>
</organism>
<sequence length="478" mass="52064">MACSNLKPPQLPLTHRTCVEAATTALACPAMMCSRPFLDIPAGSITWGARSWHTCFPAARGHPPQAPSATATRQLFLCPCELGQQPDLACSLRTCPQAQAHNLQLQPHADGSVMLTTHQYGKPSSTVDSQPAAAAGKANVELLRMRMSLSDVSREHREAVKASKDGKVVISCGWSEKLTVERRVETISEHWHAPQIGILAACAYFKNKEGAYKEQTVYVMTDRKEQSAAIIQGAVNQGRHGSEGGVVKQWLGGEILADCAGMCNASEFVQHCNAYHKPATATDPSKADRARASVGRRWCLELSTQEVELCSAPQRDAHAFASSIPGSMGMHSCFFPASGIQVEWPSIAKPFVAMPMFDQKRDDKHWDDGCLTLLCTFAPHSMKQLCTLGKKLGVKILNEYCKAVGLYVPAGTLRADLRYMCTAVENSASCVVGAVRQHFKGASRRAELFACLADCRSPWVPAARACRRKHDADVRRSK</sequence>
<evidence type="ECO:0000313" key="2">
    <source>
        <dbReference type="Proteomes" id="UP000485058"/>
    </source>
</evidence>
<name>A0A699YN86_HAELA</name>
<reference evidence="1 2" key="1">
    <citation type="submission" date="2020-02" db="EMBL/GenBank/DDBJ databases">
        <title>Draft genome sequence of Haematococcus lacustris strain NIES-144.</title>
        <authorList>
            <person name="Morimoto D."/>
            <person name="Nakagawa S."/>
            <person name="Yoshida T."/>
            <person name="Sawayama S."/>
        </authorList>
    </citation>
    <scope>NUCLEOTIDE SEQUENCE [LARGE SCALE GENOMIC DNA]</scope>
    <source>
        <strain evidence="1 2">NIES-144</strain>
    </source>
</reference>
<accession>A0A699YN86</accession>
<proteinExistence type="predicted"/>